<evidence type="ECO:0000313" key="2">
    <source>
        <dbReference type="EMBL" id="CAJ0570315.1"/>
    </source>
</evidence>
<dbReference type="Proteomes" id="UP001177023">
    <property type="component" value="Unassembled WGS sequence"/>
</dbReference>
<dbReference type="PANTHER" id="PTHR10984">
    <property type="entry name" value="ENDOPLASMIC RETICULUM-GOLGI INTERMEDIATE COMPARTMENT PROTEIN"/>
    <property type="match status" value="1"/>
</dbReference>
<organism evidence="2 3">
    <name type="scientific">Mesorhabditis spiculigera</name>
    <dbReference type="NCBI Taxonomy" id="96644"/>
    <lineage>
        <taxon>Eukaryota</taxon>
        <taxon>Metazoa</taxon>
        <taxon>Ecdysozoa</taxon>
        <taxon>Nematoda</taxon>
        <taxon>Chromadorea</taxon>
        <taxon>Rhabditida</taxon>
        <taxon>Rhabditina</taxon>
        <taxon>Rhabditomorpha</taxon>
        <taxon>Rhabditoidea</taxon>
        <taxon>Rhabditidae</taxon>
        <taxon>Mesorhabditinae</taxon>
        <taxon>Mesorhabditis</taxon>
    </lineage>
</organism>
<feature type="domain" description="Endoplasmic reticulum vesicle transporter C-terminal" evidence="1">
    <location>
        <begin position="53"/>
        <end position="127"/>
    </location>
</feature>
<dbReference type="GO" id="GO:0006888">
    <property type="term" value="P:endoplasmic reticulum to Golgi vesicle-mediated transport"/>
    <property type="evidence" value="ECO:0007669"/>
    <property type="project" value="TreeGrafter"/>
</dbReference>
<name>A0AA36CLN6_9BILA</name>
<proteinExistence type="predicted"/>
<dbReference type="Pfam" id="PF07970">
    <property type="entry name" value="COPIIcoated_ERV"/>
    <property type="match status" value="1"/>
</dbReference>
<dbReference type="GO" id="GO:0000139">
    <property type="term" value="C:Golgi membrane"/>
    <property type="evidence" value="ECO:0007669"/>
    <property type="project" value="TreeGrafter"/>
</dbReference>
<dbReference type="GO" id="GO:0006890">
    <property type="term" value="P:retrograde vesicle-mediated transport, Golgi to endoplasmic reticulum"/>
    <property type="evidence" value="ECO:0007669"/>
    <property type="project" value="TreeGrafter"/>
</dbReference>
<feature type="non-terminal residue" evidence="2">
    <location>
        <position position="154"/>
    </location>
</feature>
<dbReference type="AlphaFoldDB" id="A0AA36CLN6"/>
<dbReference type="EMBL" id="CATQJA010002287">
    <property type="protein sequence ID" value="CAJ0570315.1"/>
    <property type="molecule type" value="Genomic_DNA"/>
</dbReference>
<reference evidence="2" key="1">
    <citation type="submission" date="2023-06" db="EMBL/GenBank/DDBJ databases">
        <authorList>
            <person name="Delattre M."/>
        </authorList>
    </citation>
    <scope>NUCLEOTIDE SEQUENCE</scope>
    <source>
        <strain evidence="2">AF72</strain>
    </source>
</reference>
<dbReference type="GO" id="GO:0030134">
    <property type="term" value="C:COPII-coated ER to Golgi transport vesicle"/>
    <property type="evidence" value="ECO:0007669"/>
    <property type="project" value="TreeGrafter"/>
</dbReference>
<dbReference type="InterPro" id="IPR045888">
    <property type="entry name" value="Erv"/>
</dbReference>
<sequence length="154" mass="17139">IWESIFKTKIAGTKLSALSTTRRDPSHNVLSCLFQSPRKFPPLHSFAALQLGNPDVRHVIHSLTFGDDISEIALTGSYDPLAKKDVSVGVDGLNTHEYILKIVPSVYQDISGAVTNSYQYTYGHRDNRNPLRSAMSNIDRKFLHVLTSQLGKLT</sequence>
<evidence type="ECO:0000259" key="1">
    <source>
        <dbReference type="Pfam" id="PF07970"/>
    </source>
</evidence>
<dbReference type="InterPro" id="IPR012936">
    <property type="entry name" value="Erv_C"/>
</dbReference>
<protein>
    <recommendedName>
        <fullName evidence="1">Endoplasmic reticulum vesicle transporter C-terminal domain-containing protein</fullName>
    </recommendedName>
</protein>
<dbReference type="GO" id="GO:0005789">
    <property type="term" value="C:endoplasmic reticulum membrane"/>
    <property type="evidence" value="ECO:0007669"/>
    <property type="project" value="TreeGrafter"/>
</dbReference>
<comment type="caution">
    <text evidence="2">The sequence shown here is derived from an EMBL/GenBank/DDBJ whole genome shotgun (WGS) entry which is preliminary data.</text>
</comment>
<evidence type="ECO:0000313" key="3">
    <source>
        <dbReference type="Proteomes" id="UP001177023"/>
    </source>
</evidence>
<keyword evidence="3" id="KW-1185">Reference proteome</keyword>
<gene>
    <name evidence="2" type="ORF">MSPICULIGERA_LOCUS8759</name>
</gene>
<dbReference type="PANTHER" id="PTHR10984:SF36">
    <property type="entry name" value="ENDOPLASMIC RETICULUM-GOLGI INTERMEDIATE COMPARTMENT PROTEIN 1"/>
    <property type="match status" value="1"/>
</dbReference>
<feature type="non-terminal residue" evidence="2">
    <location>
        <position position="1"/>
    </location>
</feature>
<accession>A0AA36CLN6</accession>